<dbReference type="Proteomes" id="UP000023758">
    <property type="component" value="Unassembled WGS sequence"/>
</dbReference>
<evidence type="ECO:0000256" key="1">
    <source>
        <dbReference type="SAM" id="MobiDB-lite"/>
    </source>
</evidence>
<proteinExistence type="predicted"/>
<name>A0A022W6G8_TRIRU</name>
<organism evidence="2">
    <name type="scientific">Trichophyton rubrum CBS 288.86</name>
    <dbReference type="NCBI Taxonomy" id="1215330"/>
    <lineage>
        <taxon>Eukaryota</taxon>
        <taxon>Fungi</taxon>
        <taxon>Dikarya</taxon>
        <taxon>Ascomycota</taxon>
        <taxon>Pezizomycotina</taxon>
        <taxon>Eurotiomycetes</taxon>
        <taxon>Eurotiomycetidae</taxon>
        <taxon>Onygenales</taxon>
        <taxon>Arthrodermataceae</taxon>
        <taxon>Trichophyton</taxon>
    </lineage>
</organism>
<protein>
    <submittedName>
        <fullName evidence="2">Uncharacterized protein</fullName>
    </submittedName>
</protein>
<feature type="region of interest" description="Disordered" evidence="1">
    <location>
        <begin position="79"/>
        <end position="126"/>
    </location>
</feature>
<feature type="compositionally biased region" description="Polar residues" evidence="1">
    <location>
        <begin position="79"/>
        <end position="89"/>
    </location>
</feature>
<sequence>MDILKKRRSAACKCSVAADVSYKEAGVQQGRILKILKSVVWYKKRRFEVDEEKKRRRLEKTIKEEEDRRAFSVKRCSGSSTSYAQNLLRRSQAAEEEPPVAIGPKEQQWQAPVERWQQQPTASRVL</sequence>
<gene>
    <name evidence="2" type="ORF">H103_03328</name>
</gene>
<feature type="compositionally biased region" description="Polar residues" evidence="1">
    <location>
        <begin position="116"/>
        <end position="126"/>
    </location>
</feature>
<reference evidence="2" key="1">
    <citation type="submission" date="2014-02" db="EMBL/GenBank/DDBJ databases">
        <title>The Genome Sequence of Trichophyton rubrum (morphotype fischeri) CBS 288.86.</title>
        <authorList>
            <consortium name="The Broad Institute Genomics Platform"/>
            <person name="Cuomo C.A."/>
            <person name="White T.C."/>
            <person name="Graser Y."/>
            <person name="Martinez-Rossi N."/>
            <person name="Heitman J."/>
            <person name="Young S.K."/>
            <person name="Zeng Q."/>
            <person name="Gargeya S."/>
            <person name="Abouelleil A."/>
            <person name="Alvarado L."/>
            <person name="Chapman S.B."/>
            <person name="Gainer-Dewar J."/>
            <person name="Goldberg J."/>
            <person name="Griggs A."/>
            <person name="Gujja S."/>
            <person name="Hansen M."/>
            <person name="Howarth C."/>
            <person name="Imamovic A."/>
            <person name="Larimer J."/>
            <person name="Martinez D."/>
            <person name="Murphy C."/>
            <person name="Pearson M.D."/>
            <person name="Persinoti G."/>
            <person name="Poon T."/>
            <person name="Priest M."/>
            <person name="Roberts A.D."/>
            <person name="Saif S."/>
            <person name="Shea T.D."/>
            <person name="Sykes S.N."/>
            <person name="Wortman J."/>
            <person name="Nusbaum C."/>
            <person name="Birren B."/>
        </authorList>
    </citation>
    <scope>NUCLEOTIDE SEQUENCE [LARGE SCALE GENOMIC DNA]</scope>
    <source>
        <strain evidence="2">CBS 288.86</strain>
    </source>
</reference>
<accession>A0A022W6G8</accession>
<dbReference type="HOGENOM" id="CLU_1983172_0_0_1"/>
<evidence type="ECO:0000313" key="2">
    <source>
        <dbReference type="EMBL" id="EZF53741.1"/>
    </source>
</evidence>
<dbReference type="AlphaFoldDB" id="A0A022W6G8"/>
<dbReference type="EMBL" id="KK207804">
    <property type="protein sequence ID" value="EZF53741.1"/>
    <property type="molecule type" value="Genomic_DNA"/>
</dbReference>